<dbReference type="InterPro" id="IPR005546">
    <property type="entry name" value="Autotransporte_beta"/>
</dbReference>
<dbReference type="Gene3D" id="2.40.128.130">
    <property type="entry name" value="Autotransporter beta-domain"/>
    <property type="match status" value="1"/>
</dbReference>
<evidence type="ECO:0000313" key="3">
    <source>
        <dbReference type="EMBL" id="MBM6927701.1"/>
    </source>
</evidence>
<protein>
    <submittedName>
        <fullName evidence="3">Autotransporter outer membrane beta-barrel domain-containing protein</fullName>
    </submittedName>
</protein>
<feature type="chain" id="PRO_5045722287" evidence="1">
    <location>
        <begin position="23"/>
        <end position="317"/>
    </location>
</feature>
<dbReference type="Proteomes" id="UP000777002">
    <property type="component" value="Unassembled WGS sequence"/>
</dbReference>
<keyword evidence="1" id="KW-0732">Signal</keyword>
<evidence type="ECO:0000313" key="4">
    <source>
        <dbReference type="Proteomes" id="UP000777002"/>
    </source>
</evidence>
<dbReference type="EMBL" id="JACJKX010000001">
    <property type="protein sequence ID" value="MBM6927701.1"/>
    <property type="molecule type" value="Genomic_DNA"/>
</dbReference>
<dbReference type="InterPro" id="IPR006315">
    <property type="entry name" value="OM_autotransptr_brl_dom"/>
</dbReference>
<reference evidence="3 4" key="1">
    <citation type="journal article" date="2021" name="Sci. Rep.">
        <title>The distribution of antibiotic resistance genes in chicken gut microbiota commensals.</title>
        <authorList>
            <person name="Juricova H."/>
            <person name="Matiasovicova J."/>
            <person name="Kubasova T."/>
            <person name="Cejkova D."/>
            <person name="Rychlik I."/>
        </authorList>
    </citation>
    <scope>NUCLEOTIDE SEQUENCE [LARGE SCALE GENOMIC DNA]</scope>
    <source>
        <strain evidence="3 4">An562</strain>
    </source>
</reference>
<feature type="domain" description="Autotransporter" evidence="2">
    <location>
        <begin position="64"/>
        <end position="317"/>
    </location>
</feature>
<dbReference type="InterPro" id="IPR036709">
    <property type="entry name" value="Autotransporte_beta_dom_sf"/>
</dbReference>
<feature type="signal peptide" evidence="1">
    <location>
        <begin position="1"/>
        <end position="22"/>
    </location>
</feature>
<dbReference type="Pfam" id="PF03797">
    <property type="entry name" value="Autotransporter"/>
    <property type="match status" value="1"/>
</dbReference>
<organism evidence="3 4">
    <name type="scientific">Parasutterella secunda</name>
    <dbReference type="NCBI Taxonomy" id="626947"/>
    <lineage>
        <taxon>Bacteria</taxon>
        <taxon>Pseudomonadati</taxon>
        <taxon>Pseudomonadota</taxon>
        <taxon>Betaproteobacteria</taxon>
        <taxon>Burkholderiales</taxon>
        <taxon>Sutterellaceae</taxon>
        <taxon>Parasutterella</taxon>
    </lineage>
</organism>
<accession>A0ABS2GS85</accession>
<dbReference type="NCBIfam" id="TIGR01414">
    <property type="entry name" value="autotrans_barl"/>
    <property type="match status" value="1"/>
</dbReference>
<evidence type="ECO:0000256" key="1">
    <source>
        <dbReference type="SAM" id="SignalP"/>
    </source>
</evidence>
<sequence length="317" mass="35625">MRNVVRALFSVVLSLLCTQALSSTSVTENANDLTSAKQLALSNSVTWRRSGMRHLYERMDNVREGKQTTGRWSVGQYQSWNIGQASCDHQFILLGSDLALNSQLTVGSTIDFGKGSSYYSQGSSESETMGASVYGTYGYSDGSYFGALIKVGMMRLRALLEGQKENENLSGIYLGAEYGHRWKPSQSTIVDPQIRLTYSRLSSETLRADRSDIRYQPIENLVLALKLRGEKSFNRDTQAYFVLGYYRDFSGQVSGKYRTLGKQQRFSDTLFDTWGRAKLGADYQLDERVSASLQAEKNFGQEYRSSTNISCSANYRF</sequence>
<dbReference type="SMART" id="SM00869">
    <property type="entry name" value="Autotransporter"/>
    <property type="match status" value="1"/>
</dbReference>
<proteinExistence type="predicted"/>
<comment type="caution">
    <text evidence="3">The sequence shown here is derived from an EMBL/GenBank/DDBJ whole genome shotgun (WGS) entry which is preliminary data.</text>
</comment>
<evidence type="ECO:0000259" key="2">
    <source>
        <dbReference type="PROSITE" id="PS51208"/>
    </source>
</evidence>
<dbReference type="SUPFAM" id="SSF103515">
    <property type="entry name" value="Autotransporter"/>
    <property type="match status" value="1"/>
</dbReference>
<keyword evidence="4" id="KW-1185">Reference proteome</keyword>
<name>A0ABS2GS85_9BURK</name>
<gene>
    <name evidence="3" type="ORF">H5985_00200</name>
</gene>
<dbReference type="PROSITE" id="PS51208">
    <property type="entry name" value="AUTOTRANSPORTER"/>
    <property type="match status" value="1"/>
</dbReference>
<dbReference type="RefSeq" id="WP_205049302.1">
    <property type="nucleotide sequence ID" value="NZ_JACJKX010000001.1"/>
</dbReference>